<evidence type="ECO:0000313" key="11">
    <source>
        <dbReference type="Proteomes" id="UP000318538"/>
    </source>
</evidence>
<evidence type="ECO:0000256" key="6">
    <source>
        <dbReference type="ARBA" id="ARBA00023136"/>
    </source>
</evidence>
<accession>A0A517N3L6</accession>
<evidence type="ECO:0000256" key="3">
    <source>
        <dbReference type="ARBA" id="ARBA00022692"/>
    </source>
</evidence>
<evidence type="ECO:0000259" key="8">
    <source>
        <dbReference type="Pfam" id="PF01694"/>
    </source>
</evidence>
<evidence type="ECO:0000256" key="1">
    <source>
        <dbReference type="ARBA" id="ARBA00004141"/>
    </source>
</evidence>
<dbReference type="PANTHER" id="PTHR43731:SF14">
    <property type="entry name" value="PRESENILIN-ASSOCIATED RHOMBOID-LIKE PROTEIN, MITOCHONDRIAL"/>
    <property type="match status" value="1"/>
</dbReference>
<keyword evidence="4 10" id="KW-0378">Hydrolase</keyword>
<dbReference type="InterPro" id="IPR022732">
    <property type="entry name" value="Peptidase_S54_GlpG_N"/>
</dbReference>
<keyword evidence="11" id="KW-1185">Reference proteome</keyword>
<dbReference type="SUPFAM" id="SSF144091">
    <property type="entry name" value="Rhomboid-like"/>
    <property type="match status" value="1"/>
</dbReference>
<reference evidence="10 11" key="1">
    <citation type="submission" date="2019-02" db="EMBL/GenBank/DDBJ databases">
        <title>Deep-cultivation of Planctomycetes and their phenomic and genomic characterization uncovers novel biology.</title>
        <authorList>
            <person name="Wiegand S."/>
            <person name="Jogler M."/>
            <person name="Boedeker C."/>
            <person name="Pinto D."/>
            <person name="Vollmers J."/>
            <person name="Rivas-Marin E."/>
            <person name="Kohn T."/>
            <person name="Peeters S.H."/>
            <person name="Heuer A."/>
            <person name="Rast P."/>
            <person name="Oberbeckmann S."/>
            <person name="Bunk B."/>
            <person name="Jeske O."/>
            <person name="Meyerdierks A."/>
            <person name="Storesund J.E."/>
            <person name="Kallscheuer N."/>
            <person name="Luecker S."/>
            <person name="Lage O.M."/>
            <person name="Pohl T."/>
            <person name="Merkel B.J."/>
            <person name="Hornburger P."/>
            <person name="Mueller R.-W."/>
            <person name="Bruemmer F."/>
            <person name="Labrenz M."/>
            <person name="Spormann A.M."/>
            <person name="Op den Camp H."/>
            <person name="Overmann J."/>
            <person name="Amann R."/>
            <person name="Jetten M.S.M."/>
            <person name="Mascher T."/>
            <person name="Medema M.H."/>
            <person name="Devos D.P."/>
            <person name="Kaster A.-K."/>
            <person name="Ovreas L."/>
            <person name="Rohde M."/>
            <person name="Galperin M.Y."/>
            <person name="Jogler C."/>
        </authorList>
    </citation>
    <scope>NUCLEOTIDE SEQUENCE [LARGE SCALE GENOMIC DNA]</scope>
    <source>
        <strain evidence="10 11">K22_7</strain>
    </source>
</reference>
<dbReference type="InterPro" id="IPR038236">
    <property type="entry name" value="GlpG_N_sf"/>
</dbReference>
<sequence length="387" mass="41874">MLGPRFSTVIGLFPDVIPCPPDSDLMRRIGTFSDEPSARQFADYLASESIDATIDSDSADPADDPSAAGPSVWHLWIRHENDVARSKEALTAFRANPESAQFKVDVQQLVSPVAANSSAAKQTADVAAEPASTARKLAPSASQIAADTQFRTDSADDILLADEVRQQRTPVTIAIIVLSVIISFTTNFGSPRGSAKPGELSLEQRVYRELSFVDRDSFDQSGGNPFTSIVDGQVWRWVTPMFLHGDEFHLAFNMLGLFFLGSTLERLQGSFRFLILVLVSQVAGMLLQVSIPPYEWLPATLHGSPFAIGASGAVYGLFGFLWIRPLIDRDYPIHLDPIVVVMMLGFLVACMMSWVPNVANGAHLGGLLGGVVVAVVGYILSPIQAKP</sequence>
<name>A0A517N3L6_9BACT</name>
<feature type="domain" description="Peptidase S54 rhomboid" evidence="8">
    <location>
        <begin position="232"/>
        <end position="376"/>
    </location>
</feature>
<dbReference type="Gene3D" id="3.30.70.2350">
    <property type="match status" value="1"/>
</dbReference>
<keyword evidence="5 7" id="KW-1133">Transmembrane helix</keyword>
<proteinExistence type="inferred from homology"/>
<comment type="subcellular location">
    <subcellularLocation>
        <location evidence="1">Membrane</location>
        <topology evidence="1">Multi-pass membrane protein</topology>
    </subcellularLocation>
</comment>
<dbReference type="GO" id="GO:0004252">
    <property type="term" value="F:serine-type endopeptidase activity"/>
    <property type="evidence" value="ECO:0007669"/>
    <property type="project" value="InterPro"/>
</dbReference>
<dbReference type="Pfam" id="PF12122">
    <property type="entry name" value="Rhomboid_N"/>
    <property type="match status" value="1"/>
</dbReference>
<evidence type="ECO:0000313" key="10">
    <source>
        <dbReference type="EMBL" id="QDT01729.1"/>
    </source>
</evidence>
<dbReference type="Pfam" id="PF01694">
    <property type="entry name" value="Rhomboid"/>
    <property type="match status" value="1"/>
</dbReference>
<feature type="transmembrane region" description="Helical" evidence="7">
    <location>
        <begin position="271"/>
        <end position="291"/>
    </location>
</feature>
<keyword evidence="3 7" id="KW-0812">Transmembrane</keyword>
<keyword evidence="10" id="KW-0645">Protease</keyword>
<keyword evidence="6 7" id="KW-0472">Membrane</keyword>
<evidence type="ECO:0000256" key="7">
    <source>
        <dbReference type="SAM" id="Phobius"/>
    </source>
</evidence>
<evidence type="ECO:0000259" key="9">
    <source>
        <dbReference type="Pfam" id="PF12122"/>
    </source>
</evidence>
<evidence type="ECO:0000256" key="2">
    <source>
        <dbReference type="ARBA" id="ARBA00009045"/>
    </source>
</evidence>
<organism evidence="10 11">
    <name type="scientific">Rubripirellula lacrimiformis</name>
    <dbReference type="NCBI Taxonomy" id="1930273"/>
    <lineage>
        <taxon>Bacteria</taxon>
        <taxon>Pseudomonadati</taxon>
        <taxon>Planctomycetota</taxon>
        <taxon>Planctomycetia</taxon>
        <taxon>Pirellulales</taxon>
        <taxon>Pirellulaceae</taxon>
        <taxon>Rubripirellula</taxon>
    </lineage>
</organism>
<dbReference type="InterPro" id="IPR050925">
    <property type="entry name" value="Rhomboid_protease_S54"/>
</dbReference>
<dbReference type="KEGG" id="rlc:K227x_00960"/>
<dbReference type="Proteomes" id="UP000318538">
    <property type="component" value="Chromosome"/>
</dbReference>
<dbReference type="RefSeq" id="WP_145167492.1">
    <property type="nucleotide sequence ID" value="NZ_CP036525.1"/>
</dbReference>
<feature type="domain" description="Peptidase S54 GlpG peptidase N-terminal" evidence="9">
    <location>
        <begin position="26"/>
        <end position="107"/>
    </location>
</feature>
<feature type="transmembrane region" description="Helical" evidence="7">
    <location>
        <begin position="171"/>
        <end position="190"/>
    </location>
</feature>
<comment type="similarity">
    <text evidence="2">Belongs to the peptidase S54 family.</text>
</comment>
<evidence type="ECO:0000256" key="4">
    <source>
        <dbReference type="ARBA" id="ARBA00022801"/>
    </source>
</evidence>
<dbReference type="GO" id="GO:0006508">
    <property type="term" value="P:proteolysis"/>
    <property type="evidence" value="ECO:0007669"/>
    <property type="project" value="UniProtKB-KW"/>
</dbReference>
<dbReference type="EC" id="3.4.21.105" evidence="10"/>
<dbReference type="EMBL" id="CP036525">
    <property type="protein sequence ID" value="QDT01729.1"/>
    <property type="molecule type" value="Genomic_DNA"/>
</dbReference>
<dbReference type="PANTHER" id="PTHR43731">
    <property type="entry name" value="RHOMBOID PROTEASE"/>
    <property type="match status" value="1"/>
</dbReference>
<feature type="transmembrane region" description="Helical" evidence="7">
    <location>
        <begin position="303"/>
        <end position="323"/>
    </location>
</feature>
<dbReference type="InterPro" id="IPR022764">
    <property type="entry name" value="Peptidase_S54_rhomboid_dom"/>
</dbReference>
<dbReference type="AlphaFoldDB" id="A0A517N3L6"/>
<protein>
    <submittedName>
        <fullName evidence="10">Rhomboid protease GluP</fullName>
        <ecNumber evidence="10">3.4.21.105</ecNumber>
    </submittedName>
</protein>
<dbReference type="Gene3D" id="1.20.1540.10">
    <property type="entry name" value="Rhomboid-like"/>
    <property type="match status" value="1"/>
</dbReference>
<feature type="transmembrane region" description="Helical" evidence="7">
    <location>
        <begin position="335"/>
        <end position="355"/>
    </location>
</feature>
<dbReference type="InterPro" id="IPR035952">
    <property type="entry name" value="Rhomboid-like_sf"/>
</dbReference>
<gene>
    <name evidence="10" type="primary">gluP</name>
    <name evidence="10" type="ORF">K227x_00960</name>
</gene>
<dbReference type="GO" id="GO:0016020">
    <property type="term" value="C:membrane"/>
    <property type="evidence" value="ECO:0007669"/>
    <property type="project" value="UniProtKB-SubCell"/>
</dbReference>
<evidence type="ECO:0000256" key="5">
    <source>
        <dbReference type="ARBA" id="ARBA00022989"/>
    </source>
</evidence>
<feature type="transmembrane region" description="Helical" evidence="7">
    <location>
        <begin position="361"/>
        <end position="380"/>
    </location>
</feature>
<dbReference type="OrthoDB" id="9813074at2"/>